<feature type="binding site" evidence="11">
    <location>
        <begin position="18"/>
        <end position="19"/>
    </location>
    <ligand>
        <name>NAD(+)</name>
        <dbReference type="ChEBI" id="CHEBI:57540"/>
    </ligand>
</feature>
<feature type="binding site" evidence="11">
    <location>
        <position position="39"/>
    </location>
    <ligand>
        <name>NAD(+)</name>
        <dbReference type="ChEBI" id="CHEBI:57540"/>
    </ligand>
</feature>
<dbReference type="EC" id="1.3.1.9" evidence="8"/>
<evidence type="ECO:0000256" key="8">
    <source>
        <dbReference type="PIRNR" id="PIRNR000094"/>
    </source>
</evidence>
<feature type="binding site" evidence="11">
    <location>
        <position position="161"/>
    </location>
    <ligand>
        <name>NAD(+)</name>
        <dbReference type="ChEBI" id="CHEBI:57540"/>
    </ligand>
</feature>
<keyword evidence="7 8" id="KW-0275">Fatty acid biosynthesis</keyword>
<dbReference type="SUPFAM" id="SSF51735">
    <property type="entry name" value="NAD(P)-binding Rossmann-fold domains"/>
    <property type="match status" value="1"/>
</dbReference>
<dbReference type="PIRSF" id="PIRSF000094">
    <property type="entry name" value="Enoyl-ACP_rdct"/>
    <property type="match status" value="1"/>
</dbReference>
<evidence type="ECO:0000256" key="5">
    <source>
        <dbReference type="ARBA" id="ARBA00023002"/>
    </source>
</evidence>
<reference evidence="12" key="1">
    <citation type="submission" date="2020-07" db="EMBL/GenBank/DDBJ databases">
        <title>Huge and variable diversity of episymbiotic CPR bacteria and DPANN archaea in groundwater ecosystems.</title>
        <authorList>
            <person name="He C.Y."/>
            <person name="Keren R."/>
            <person name="Whittaker M."/>
            <person name="Farag I.F."/>
            <person name="Doudna J."/>
            <person name="Cate J.H.D."/>
            <person name="Banfield J.F."/>
        </authorList>
    </citation>
    <scope>NUCLEOTIDE SEQUENCE</scope>
    <source>
        <strain evidence="12">NC_groundwater_17_Pr7_B-0.1um_64_12</strain>
    </source>
</reference>
<comment type="catalytic activity">
    <reaction evidence="8">
        <text>a 2,3-saturated acyl-[ACP] + NAD(+) = a (2E)-enoyl-[ACP] + NADH + H(+)</text>
        <dbReference type="Rhea" id="RHEA:10240"/>
        <dbReference type="Rhea" id="RHEA-COMP:9925"/>
        <dbReference type="Rhea" id="RHEA-COMP:9926"/>
        <dbReference type="ChEBI" id="CHEBI:15378"/>
        <dbReference type="ChEBI" id="CHEBI:57540"/>
        <dbReference type="ChEBI" id="CHEBI:57945"/>
        <dbReference type="ChEBI" id="CHEBI:78784"/>
        <dbReference type="ChEBI" id="CHEBI:78785"/>
        <dbReference type="EC" id="1.3.1.9"/>
    </reaction>
</comment>
<evidence type="ECO:0000256" key="11">
    <source>
        <dbReference type="PIRSR" id="PIRSR000094-3"/>
    </source>
</evidence>
<dbReference type="PANTHER" id="PTHR43159">
    <property type="entry name" value="ENOYL-[ACYL-CARRIER-PROTEIN] REDUCTASE"/>
    <property type="match status" value="1"/>
</dbReference>
<keyword evidence="8 11" id="KW-0520">NAD</keyword>
<proteinExistence type="inferred from homology"/>
<keyword evidence="3 8" id="KW-0444">Lipid biosynthesis</keyword>
<dbReference type="Proteomes" id="UP000727962">
    <property type="component" value="Unassembled WGS sequence"/>
</dbReference>
<evidence type="ECO:0000256" key="1">
    <source>
        <dbReference type="ARBA" id="ARBA00005189"/>
    </source>
</evidence>
<dbReference type="InterPro" id="IPR036291">
    <property type="entry name" value="NAD(P)-bd_dom_sf"/>
</dbReference>
<dbReference type="InterPro" id="IPR002347">
    <property type="entry name" value="SDR_fam"/>
</dbReference>
<name>A0A931LRP8_FIMGI</name>
<evidence type="ECO:0000313" key="12">
    <source>
        <dbReference type="EMBL" id="MBI1756218.1"/>
    </source>
</evidence>
<evidence type="ECO:0000256" key="6">
    <source>
        <dbReference type="ARBA" id="ARBA00023098"/>
    </source>
</evidence>
<evidence type="ECO:0000256" key="4">
    <source>
        <dbReference type="ARBA" id="ARBA00022832"/>
    </source>
</evidence>
<gene>
    <name evidence="12" type="ORF">HYR64_03825</name>
</gene>
<dbReference type="AlphaFoldDB" id="A0A931LRP8"/>
<comment type="pathway">
    <text evidence="1">Lipid metabolism.</text>
</comment>
<dbReference type="Gene3D" id="1.10.8.400">
    <property type="entry name" value="Enoyl acyl carrier protein reductase"/>
    <property type="match status" value="1"/>
</dbReference>
<evidence type="ECO:0000256" key="10">
    <source>
        <dbReference type="PIRSR" id="PIRSR000094-2"/>
    </source>
</evidence>
<evidence type="ECO:0000256" key="9">
    <source>
        <dbReference type="PIRSR" id="PIRSR000094-1"/>
    </source>
</evidence>
<feature type="binding site" evidence="10">
    <location>
        <position position="94"/>
    </location>
    <ligand>
        <name>substrate</name>
    </ligand>
</feature>
<organism evidence="12 13">
    <name type="scientific">Fimbriimonas ginsengisoli</name>
    <dbReference type="NCBI Taxonomy" id="1005039"/>
    <lineage>
        <taxon>Bacteria</taxon>
        <taxon>Bacillati</taxon>
        <taxon>Armatimonadota</taxon>
        <taxon>Fimbriimonadia</taxon>
        <taxon>Fimbriimonadales</taxon>
        <taxon>Fimbriimonadaceae</taxon>
        <taxon>Fimbriimonas</taxon>
    </lineage>
</organism>
<comment type="similarity">
    <text evidence="2 8">Belongs to the short-chain dehydrogenases/reductases (SDR) family. FabI subfamily.</text>
</comment>
<keyword evidence="4" id="KW-0276">Fatty acid metabolism</keyword>
<dbReference type="Pfam" id="PF13561">
    <property type="entry name" value="adh_short_C2"/>
    <property type="match status" value="1"/>
</dbReference>
<accession>A0A931LRP8</accession>
<evidence type="ECO:0000256" key="2">
    <source>
        <dbReference type="ARBA" id="ARBA00009233"/>
    </source>
</evidence>
<dbReference type="PANTHER" id="PTHR43159:SF2">
    <property type="entry name" value="ENOYL-[ACYL-CARRIER-PROTEIN] REDUCTASE [NADH], CHLOROPLASTIC"/>
    <property type="match status" value="1"/>
</dbReference>
<dbReference type="InterPro" id="IPR014358">
    <property type="entry name" value="Enoyl-ACP_Rdtase_NADH"/>
</dbReference>
<dbReference type="EMBL" id="JACOSL010000026">
    <property type="protein sequence ID" value="MBI1756218.1"/>
    <property type="molecule type" value="Genomic_DNA"/>
</dbReference>
<feature type="active site" description="Proton acceptor" evidence="9">
    <location>
        <position position="144"/>
    </location>
</feature>
<keyword evidence="6" id="KW-0443">Lipid metabolism</keyword>
<feature type="active site" description="Proton acceptor" evidence="9">
    <location>
        <position position="154"/>
    </location>
</feature>
<dbReference type="PRINTS" id="PR00081">
    <property type="entry name" value="GDHRDH"/>
</dbReference>
<dbReference type="CDD" id="cd05372">
    <property type="entry name" value="ENR_SDR"/>
    <property type="match status" value="1"/>
</dbReference>
<protein>
    <recommendedName>
        <fullName evidence="8">Enoyl-[acyl-carrier-protein] reductase [NADH]</fullName>
        <ecNumber evidence="8">1.3.1.9</ecNumber>
    </recommendedName>
</protein>
<sequence>MLLEGKSGLVLNVTNKNSIGWAIADLANRHGATVGVGGQNERMLEGVRKLVEGRERFKTHQVDFQDDLEIDQLAEQVAAEYGKIDFLVHSAAFANRDDLAGRFIDTSREGFKLALEVSAYSLVRVCRALEPVLADDASVLTLSYLGSVRAVGNYNVMGVAKAALESSVRYLAVDLGVRGIRVNTLSPGPINTVAARGVKGLAEMIETVHQRAPLKRRFGQEEVAGAAVYLISDLGRGVTGQVIYVDSGYNILGF</sequence>
<dbReference type="GO" id="GO:0004318">
    <property type="term" value="F:enoyl-[acyl-carrier-protein] reductase (NADH) activity"/>
    <property type="evidence" value="ECO:0007669"/>
    <property type="project" value="UniProtKB-EC"/>
</dbReference>
<dbReference type="GO" id="GO:0006633">
    <property type="term" value="P:fatty acid biosynthetic process"/>
    <property type="evidence" value="ECO:0007669"/>
    <property type="project" value="UniProtKB-KW"/>
</dbReference>
<dbReference type="Gene3D" id="3.40.50.720">
    <property type="entry name" value="NAD(P)-binding Rossmann-like Domain"/>
    <property type="match status" value="1"/>
</dbReference>
<comment type="caution">
    <text evidence="12">The sequence shown here is derived from an EMBL/GenBank/DDBJ whole genome shotgun (WGS) entry which is preliminary data.</text>
</comment>
<evidence type="ECO:0000313" key="13">
    <source>
        <dbReference type="Proteomes" id="UP000727962"/>
    </source>
</evidence>
<evidence type="ECO:0000256" key="3">
    <source>
        <dbReference type="ARBA" id="ARBA00022516"/>
    </source>
</evidence>
<feature type="binding site" evidence="11">
    <location>
        <begin position="190"/>
        <end position="194"/>
    </location>
    <ligand>
        <name>NAD(+)</name>
        <dbReference type="ChEBI" id="CHEBI:57540"/>
    </ligand>
</feature>
<evidence type="ECO:0000256" key="7">
    <source>
        <dbReference type="ARBA" id="ARBA00023160"/>
    </source>
</evidence>
<keyword evidence="5 8" id="KW-0560">Oxidoreductase</keyword>